<dbReference type="InParanoid" id="A0A2P5F157"/>
<comment type="similarity">
    <text evidence="2">Belongs to the ELP6 family.</text>
</comment>
<name>A0A2P5F157_TREOI</name>
<gene>
    <name evidence="3" type="ORF">TorRG33x02_128090</name>
</gene>
<evidence type="ECO:0000313" key="4">
    <source>
        <dbReference type="Proteomes" id="UP000237000"/>
    </source>
</evidence>
<dbReference type="Gene3D" id="3.40.50.300">
    <property type="entry name" value="P-loop containing nucleotide triphosphate hydrolases"/>
    <property type="match status" value="1"/>
</dbReference>
<dbReference type="InterPro" id="IPR018627">
    <property type="entry name" value="ELP6"/>
</dbReference>
<dbReference type="PANTHER" id="PTHR16184">
    <property type="entry name" value="ELONGATOR COMPLEX PROTEIN 6"/>
    <property type="match status" value="1"/>
</dbReference>
<keyword evidence="4" id="KW-1185">Reference proteome</keyword>
<dbReference type="UniPathway" id="UPA00988"/>
<evidence type="ECO:0000256" key="1">
    <source>
        <dbReference type="ARBA" id="ARBA00005043"/>
    </source>
</evidence>
<proteinExistence type="inferred from homology"/>
<dbReference type="Pfam" id="PF09807">
    <property type="entry name" value="ELP6"/>
    <property type="match status" value="1"/>
</dbReference>
<dbReference type="FunCoup" id="A0A2P5F157">
    <property type="interactions" value="1824"/>
</dbReference>
<dbReference type="AlphaFoldDB" id="A0A2P5F157"/>
<sequence>MMEHGGGAPSTLLDQAIGTLAGRLLLLQDSVETSAAFLLHHLLKRSLSPHPSNAAVVFLSFAHPFSHYDRILRKLGCNLAAQRDNNRLFFFDMLMWECPDEEEEKTSGGALVSLFGKIQKLISALPHETKNSVIIMIDDVSLMEVAARGSTNLVLDFLHYCHTLTSELGCSLVALTHEDIYSSTEAPAFILQMEYLAGILVKAEPLSTGLAKDVHGQLTVLNRGRYDGHGSKYKISNFHYKVKENSVEYFYPGSRT</sequence>
<evidence type="ECO:0000256" key="2">
    <source>
        <dbReference type="ARBA" id="ARBA00008837"/>
    </source>
</evidence>
<comment type="caution">
    <text evidence="3">The sequence shown here is derived from an EMBL/GenBank/DDBJ whole genome shotgun (WGS) entry which is preliminary data.</text>
</comment>
<dbReference type="GO" id="GO:0033588">
    <property type="term" value="C:elongator holoenzyme complex"/>
    <property type="evidence" value="ECO:0007669"/>
    <property type="project" value="InterPro"/>
</dbReference>
<dbReference type="Proteomes" id="UP000237000">
    <property type="component" value="Unassembled WGS sequence"/>
</dbReference>
<comment type="pathway">
    <text evidence="1">tRNA modification; 5-methoxycarbonylmethyl-2-thiouridine-tRNA biosynthesis.</text>
</comment>
<organism evidence="3 4">
    <name type="scientific">Trema orientale</name>
    <name type="common">Charcoal tree</name>
    <name type="synonym">Celtis orientalis</name>
    <dbReference type="NCBI Taxonomy" id="63057"/>
    <lineage>
        <taxon>Eukaryota</taxon>
        <taxon>Viridiplantae</taxon>
        <taxon>Streptophyta</taxon>
        <taxon>Embryophyta</taxon>
        <taxon>Tracheophyta</taxon>
        <taxon>Spermatophyta</taxon>
        <taxon>Magnoliopsida</taxon>
        <taxon>eudicotyledons</taxon>
        <taxon>Gunneridae</taxon>
        <taxon>Pentapetalae</taxon>
        <taxon>rosids</taxon>
        <taxon>fabids</taxon>
        <taxon>Rosales</taxon>
        <taxon>Cannabaceae</taxon>
        <taxon>Trema</taxon>
    </lineage>
</organism>
<reference evidence="4" key="1">
    <citation type="submission" date="2016-06" db="EMBL/GenBank/DDBJ databases">
        <title>Parallel loss of symbiosis genes in relatives of nitrogen-fixing non-legume Parasponia.</title>
        <authorList>
            <person name="Van Velzen R."/>
            <person name="Holmer R."/>
            <person name="Bu F."/>
            <person name="Rutten L."/>
            <person name="Van Zeijl A."/>
            <person name="Liu W."/>
            <person name="Santuari L."/>
            <person name="Cao Q."/>
            <person name="Sharma T."/>
            <person name="Shen D."/>
            <person name="Roswanjaya Y."/>
            <person name="Wardhani T."/>
            <person name="Kalhor M.S."/>
            <person name="Jansen J."/>
            <person name="Van den Hoogen J."/>
            <person name="Gungor B."/>
            <person name="Hartog M."/>
            <person name="Hontelez J."/>
            <person name="Verver J."/>
            <person name="Yang W.-C."/>
            <person name="Schijlen E."/>
            <person name="Repin R."/>
            <person name="Schilthuizen M."/>
            <person name="Schranz E."/>
            <person name="Heidstra R."/>
            <person name="Miyata K."/>
            <person name="Fedorova E."/>
            <person name="Kohlen W."/>
            <person name="Bisseling T."/>
            <person name="Smit S."/>
            <person name="Geurts R."/>
        </authorList>
    </citation>
    <scope>NUCLEOTIDE SEQUENCE [LARGE SCALE GENOMIC DNA]</scope>
    <source>
        <strain evidence="4">cv. RG33-2</strain>
    </source>
</reference>
<dbReference type="CDD" id="cd19495">
    <property type="entry name" value="Elp6"/>
    <property type="match status" value="1"/>
</dbReference>
<protein>
    <submittedName>
        <fullName evidence="3">Elongation complex protein</fullName>
    </submittedName>
</protein>
<dbReference type="EMBL" id="JXTC01000074">
    <property type="protein sequence ID" value="PON91526.1"/>
    <property type="molecule type" value="Genomic_DNA"/>
</dbReference>
<dbReference type="InterPro" id="IPR027417">
    <property type="entry name" value="P-loop_NTPase"/>
</dbReference>
<accession>A0A2P5F157</accession>
<dbReference type="OrthoDB" id="9995306at2759"/>
<dbReference type="GO" id="GO:0002098">
    <property type="term" value="P:tRNA wobble uridine modification"/>
    <property type="evidence" value="ECO:0007669"/>
    <property type="project" value="InterPro"/>
</dbReference>
<dbReference type="PANTHER" id="PTHR16184:SF6">
    <property type="entry name" value="ELONGATOR COMPLEX PROTEIN 6"/>
    <property type="match status" value="1"/>
</dbReference>
<dbReference type="STRING" id="63057.A0A2P5F157"/>
<evidence type="ECO:0000313" key="3">
    <source>
        <dbReference type="EMBL" id="PON91526.1"/>
    </source>
</evidence>